<keyword evidence="2" id="KW-1185">Reference proteome</keyword>
<dbReference type="EMBL" id="CP144700">
    <property type="protein sequence ID" value="WVZ23455.1"/>
    <property type="molecule type" value="Genomic_DNA"/>
</dbReference>
<reference evidence="1 2" key="1">
    <citation type="journal article" date="2023" name="Life. Sci Alliance">
        <title>Evolutionary insights into 3D genome organization and epigenetic landscape of Vigna mungo.</title>
        <authorList>
            <person name="Junaid A."/>
            <person name="Singh B."/>
            <person name="Bhatia S."/>
        </authorList>
    </citation>
    <scope>NUCLEOTIDE SEQUENCE [LARGE SCALE GENOMIC DNA]</scope>
    <source>
        <strain evidence="1">Urdbean</strain>
    </source>
</reference>
<dbReference type="Proteomes" id="UP001374535">
    <property type="component" value="Chromosome 1"/>
</dbReference>
<protein>
    <submittedName>
        <fullName evidence="1">Uncharacterized protein</fullName>
    </submittedName>
</protein>
<evidence type="ECO:0000313" key="2">
    <source>
        <dbReference type="Proteomes" id="UP001374535"/>
    </source>
</evidence>
<dbReference type="AlphaFoldDB" id="A0AAQ3P9E5"/>
<proteinExistence type="predicted"/>
<accession>A0AAQ3P9E5</accession>
<evidence type="ECO:0000313" key="1">
    <source>
        <dbReference type="EMBL" id="WVZ23455.1"/>
    </source>
</evidence>
<organism evidence="1 2">
    <name type="scientific">Vigna mungo</name>
    <name type="common">Black gram</name>
    <name type="synonym">Phaseolus mungo</name>
    <dbReference type="NCBI Taxonomy" id="3915"/>
    <lineage>
        <taxon>Eukaryota</taxon>
        <taxon>Viridiplantae</taxon>
        <taxon>Streptophyta</taxon>
        <taxon>Embryophyta</taxon>
        <taxon>Tracheophyta</taxon>
        <taxon>Spermatophyta</taxon>
        <taxon>Magnoliopsida</taxon>
        <taxon>eudicotyledons</taxon>
        <taxon>Gunneridae</taxon>
        <taxon>Pentapetalae</taxon>
        <taxon>rosids</taxon>
        <taxon>fabids</taxon>
        <taxon>Fabales</taxon>
        <taxon>Fabaceae</taxon>
        <taxon>Papilionoideae</taxon>
        <taxon>50 kb inversion clade</taxon>
        <taxon>NPAAA clade</taxon>
        <taxon>indigoferoid/millettioid clade</taxon>
        <taxon>Phaseoleae</taxon>
        <taxon>Vigna</taxon>
    </lineage>
</organism>
<name>A0AAQ3P9E5_VIGMU</name>
<sequence length="278" mass="29448">MGGSPNGIACLYSHVRSSSASNVQECVVPKVTLVANVKASFCVVSAAQLVVLCARSSSSHFLSLAVLHCSAVLILSLGIVVPQSPIASFLTRKAASFGCFMVFRPKMELGSLSSLCHRMDPGSALGGNVIRDAKDASFFGGEASEGRVKDVKWEVTEMMLHGLGVALLHGFNGDKSIKIYYVSSLPSHSRREQKRTYVGHQAVLSRVHVSTTTTVPPVENVKASFSTATAADLTKGICGSPSMETEGAMDELARVVVTTEKGRKSPTHNVLSSCGKFK</sequence>
<gene>
    <name evidence="1" type="ORF">V8G54_001999</name>
</gene>